<feature type="chain" id="PRO_5017086769" description="Desiccation-related protein PCC13-62" evidence="2">
    <location>
        <begin position="20"/>
        <end position="479"/>
    </location>
</feature>
<dbReference type="AlphaFoldDB" id="A0A383WG25"/>
<gene>
    <name evidence="3" type="ORF">BQ4739_LOCUS16369</name>
</gene>
<name>A0A383WG25_TETOB</name>
<protein>
    <recommendedName>
        <fullName evidence="5">Desiccation-related protein PCC13-62</fullName>
    </recommendedName>
</protein>
<sequence length="479" mass="49244">MLFLAAALLLATRLTLVAGEGLPVQYGLLGLGDLTTSDQDGPYTVPAVQSFEVEAALAAKTGAPGGPFTDRDVLNFLANTECLEATFNSFAAFGAGLPASLKPGEVIGGKRAPLSEEVQSWAEEVALDEQGHVRMVREVLGADSSVPCPTLDLAGGFRAYFDNALNKSSSPAFDPFKNDVNFLLATFSLEEIGATGDKGCILLATNPGVANAISGLATSASYQSGVDRHFLWQRRNETVPEYNMTVQEIVLAISNYRDELDGAPETDQALLNGNPNFIAVPSRNINLVPTDIRGLTFSRTPQQVLRIVTLGNADSKGGFFPNGVNGKINSTAGYTDAANAFGGYPGNQVIVRSLAEVNRTGLLNKNITVVTPAPPAVQAEASGQEYLQGGSPAPANTANTESPSPAAANTPAAAPVVVVASRSPESNPAAANTASPSPAADNTANTASPSPATANAANTASPSAATANTAKPQPCKSSG</sequence>
<evidence type="ECO:0000256" key="1">
    <source>
        <dbReference type="SAM" id="MobiDB-lite"/>
    </source>
</evidence>
<keyword evidence="4" id="KW-1185">Reference proteome</keyword>
<proteinExistence type="predicted"/>
<dbReference type="Pfam" id="PF13668">
    <property type="entry name" value="Ferritin_2"/>
    <property type="match status" value="1"/>
</dbReference>
<dbReference type="EMBL" id="FNXT01001246">
    <property type="protein sequence ID" value="SZX76004.1"/>
    <property type="molecule type" value="Genomic_DNA"/>
</dbReference>
<dbReference type="PANTHER" id="PTHR31694">
    <property type="entry name" value="DESICCATION-LIKE PROTEIN"/>
    <property type="match status" value="1"/>
</dbReference>
<feature type="compositionally biased region" description="Low complexity" evidence="1">
    <location>
        <begin position="402"/>
        <end position="470"/>
    </location>
</feature>
<evidence type="ECO:0000313" key="3">
    <source>
        <dbReference type="EMBL" id="SZX76004.1"/>
    </source>
</evidence>
<dbReference type="PANTHER" id="PTHR31694:SF26">
    <property type="entry name" value="OS05G0151100 PROTEIN"/>
    <property type="match status" value="1"/>
</dbReference>
<dbReference type="Proteomes" id="UP000256970">
    <property type="component" value="Unassembled WGS sequence"/>
</dbReference>
<feature type="region of interest" description="Disordered" evidence="1">
    <location>
        <begin position="381"/>
        <end position="479"/>
    </location>
</feature>
<dbReference type="InterPro" id="IPR052965">
    <property type="entry name" value="Pigment-catalase-like"/>
</dbReference>
<evidence type="ECO:0000256" key="2">
    <source>
        <dbReference type="SAM" id="SignalP"/>
    </source>
</evidence>
<evidence type="ECO:0008006" key="5">
    <source>
        <dbReference type="Google" id="ProtNLM"/>
    </source>
</evidence>
<evidence type="ECO:0000313" key="4">
    <source>
        <dbReference type="Proteomes" id="UP000256970"/>
    </source>
</evidence>
<accession>A0A383WG25</accession>
<feature type="signal peptide" evidence="2">
    <location>
        <begin position="1"/>
        <end position="19"/>
    </location>
</feature>
<reference evidence="3 4" key="1">
    <citation type="submission" date="2016-10" db="EMBL/GenBank/DDBJ databases">
        <authorList>
            <person name="Cai Z."/>
        </authorList>
    </citation>
    <scope>NUCLEOTIDE SEQUENCE [LARGE SCALE GENOMIC DNA]</scope>
</reference>
<keyword evidence="2" id="KW-0732">Signal</keyword>
<organism evidence="3 4">
    <name type="scientific">Tetradesmus obliquus</name>
    <name type="common">Green alga</name>
    <name type="synonym">Acutodesmus obliquus</name>
    <dbReference type="NCBI Taxonomy" id="3088"/>
    <lineage>
        <taxon>Eukaryota</taxon>
        <taxon>Viridiplantae</taxon>
        <taxon>Chlorophyta</taxon>
        <taxon>core chlorophytes</taxon>
        <taxon>Chlorophyceae</taxon>
        <taxon>CS clade</taxon>
        <taxon>Sphaeropleales</taxon>
        <taxon>Scenedesmaceae</taxon>
        <taxon>Tetradesmus</taxon>
    </lineage>
</organism>